<feature type="compositionally biased region" description="Low complexity" evidence="1">
    <location>
        <begin position="122"/>
        <end position="137"/>
    </location>
</feature>
<dbReference type="EMBL" id="JARIHO010000001">
    <property type="protein sequence ID" value="KAJ7368905.1"/>
    <property type="molecule type" value="Genomic_DNA"/>
</dbReference>
<feature type="compositionally biased region" description="Basic and acidic residues" evidence="1">
    <location>
        <begin position="209"/>
        <end position="226"/>
    </location>
</feature>
<dbReference type="Proteomes" id="UP001218218">
    <property type="component" value="Unassembled WGS sequence"/>
</dbReference>
<feature type="compositionally biased region" description="Basic residues" evidence="1">
    <location>
        <begin position="402"/>
        <end position="418"/>
    </location>
</feature>
<proteinExistence type="predicted"/>
<keyword evidence="3" id="KW-1185">Reference proteome</keyword>
<evidence type="ECO:0000256" key="1">
    <source>
        <dbReference type="SAM" id="MobiDB-lite"/>
    </source>
</evidence>
<feature type="compositionally biased region" description="Low complexity" evidence="1">
    <location>
        <begin position="468"/>
        <end position="480"/>
    </location>
</feature>
<feature type="compositionally biased region" description="Basic residues" evidence="1">
    <location>
        <begin position="481"/>
        <end position="491"/>
    </location>
</feature>
<name>A0AAD7F7N7_9AGAR</name>
<evidence type="ECO:0000313" key="2">
    <source>
        <dbReference type="EMBL" id="KAJ7368905.1"/>
    </source>
</evidence>
<comment type="caution">
    <text evidence="2">The sequence shown here is derived from an EMBL/GenBank/DDBJ whole genome shotgun (WGS) entry which is preliminary data.</text>
</comment>
<feature type="compositionally biased region" description="Gly residues" evidence="1">
    <location>
        <begin position="431"/>
        <end position="440"/>
    </location>
</feature>
<feature type="compositionally biased region" description="Polar residues" evidence="1">
    <location>
        <begin position="343"/>
        <end position="362"/>
    </location>
</feature>
<sequence>MLTDVPTDVPTDVLSHFTPDIEAREPPHYHEPELSRLKARLTYDEIASASNSISRASAGPGLQHAASVGATPVAKSTSKFAPSLLNIAGSLPSLPSALAGLLRRDSAQPSSNSTSSVKAAQGTRRSGSPRSAGSGSSRRGRSESRNGRSGSGGGGGSGTPRALGGNGISYSTPDLRLIATSLLSEWRTSSESSGSWGEEGDEGCGGAHGGEREGREGRQGGCRAKEAWSALRKILDEAPKPPPPPAPPRRQFLSRSPPPLPHIAPSTATASVSRLFSKGGRHSVSSARASQPVVGIMKGRSGRSLPGTPVTPMTPVGGAPGTPNEGEPSQLGPEAGPSGSNGGSHSRTPSVGGLTASTSSFFNFGMRRSRPGSGASTPKRISFAELPESYTGSGLGSGKYASAKRSRRAGAKGKGKGRAKGEGEEGERGRGGGGGRGRGVVGMRMTRARPTEPPPTAGQDKDEADVTSLPASLLPSLPHPHALRGRRTIYA</sequence>
<dbReference type="AlphaFoldDB" id="A0AAD7F7N7"/>
<feature type="compositionally biased region" description="Gly residues" evidence="1">
    <location>
        <begin position="149"/>
        <end position="158"/>
    </location>
</feature>
<feature type="region of interest" description="Disordered" evidence="1">
    <location>
        <begin position="104"/>
        <end position="171"/>
    </location>
</feature>
<evidence type="ECO:0000313" key="3">
    <source>
        <dbReference type="Proteomes" id="UP001218218"/>
    </source>
</evidence>
<protein>
    <submittedName>
        <fullName evidence="2">Uncharacterized protein</fullName>
    </submittedName>
</protein>
<feature type="compositionally biased region" description="Basic and acidic residues" evidence="1">
    <location>
        <begin position="419"/>
        <end position="430"/>
    </location>
</feature>
<feature type="region of interest" description="Disordered" evidence="1">
    <location>
        <begin position="188"/>
        <end position="491"/>
    </location>
</feature>
<reference evidence="2" key="1">
    <citation type="submission" date="2023-03" db="EMBL/GenBank/DDBJ databases">
        <title>Massive genome expansion in bonnet fungi (Mycena s.s.) driven by repeated elements and novel gene families across ecological guilds.</title>
        <authorList>
            <consortium name="Lawrence Berkeley National Laboratory"/>
            <person name="Harder C.B."/>
            <person name="Miyauchi S."/>
            <person name="Viragh M."/>
            <person name="Kuo A."/>
            <person name="Thoen E."/>
            <person name="Andreopoulos B."/>
            <person name="Lu D."/>
            <person name="Skrede I."/>
            <person name="Drula E."/>
            <person name="Henrissat B."/>
            <person name="Morin E."/>
            <person name="Kohler A."/>
            <person name="Barry K."/>
            <person name="LaButti K."/>
            <person name="Morin E."/>
            <person name="Salamov A."/>
            <person name="Lipzen A."/>
            <person name="Mereny Z."/>
            <person name="Hegedus B."/>
            <person name="Baldrian P."/>
            <person name="Stursova M."/>
            <person name="Weitz H."/>
            <person name="Taylor A."/>
            <person name="Grigoriev I.V."/>
            <person name="Nagy L.G."/>
            <person name="Martin F."/>
            <person name="Kauserud H."/>
        </authorList>
    </citation>
    <scope>NUCLEOTIDE SEQUENCE</scope>
    <source>
        <strain evidence="2">CBHHK002</strain>
    </source>
</reference>
<accession>A0AAD7F7N7</accession>
<organism evidence="2 3">
    <name type="scientific">Mycena albidolilacea</name>
    <dbReference type="NCBI Taxonomy" id="1033008"/>
    <lineage>
        <taxon>Eukaryota</taxon>
        <taxon>Fungi</taxon>
        <taxon>Dikarya</taxon>
        <taxon>Basidiomycota</taxon>
        <taxon>Agaricomycotina</taxon>
        <taxon>Agaricomycetes</taxon>
        <taxon>Agaricomycetidae</taxon>
        <taxon>Agaricales</taxon>
        <taxon>Marasmiineae</taxon>
        <taxon>Mycenaceae</taxon>
        <taxon>Mycena</taxon>
    </lineage>
</organism>
<feature type="compositionally biased region" description="Low complexity" evidence="1">
    <location>
        <begin position="306"/>
        <end position="323"/>
    </location>
</feature>
<gene>
    <name evidence="2" type="ORF">DFH08DRAFT_947793</name>
</gene>
<feature type="compositionally biased region" description="Polar residues" evidence="1">
    <location>
        <begin position="107"/>
        <end position="118"/>
    </location>
</feature>